<sequence length="388" mass="42361">MYLNSKIIKKVVVFILIFISSLFFPGNSFALTTETGNSVIVDDKEVINDNLFVAGQVVKVESGVDGDIYCAGQTVEINANVSGDILCAAQNIVIGGVVDGDIRVLAQNLTLNGEVSRNVTFFGQSVISDAIIDRDFLFGSQLARINGDVRRNILGGAESAFLAANIGNEVSLYVDSLNIESGAKIGGNLTYESENQAVISQKASISGKIVKNTPKVENWDREKQLGRFEQTPQHFLASRFKSLILNLIFVLVLVYLFKNFFQKIAESMRGKIKEFSLTGLLILIIVPIISILVILTIIGIPFGLLGLILYGCALCFARIMSMVTVGVVITDKYFASHKGSLLFASGIGVFVSWIGFSIPILRCFLTLFYIIWGLGALYKTLRPLTSKK</sequence>
<keyword evidence="2" id="KW-0732">Signal</keyword>
<evidence type="ECO:0000313" key="4">
    <source>
        <dbReference type="EMBL" id="OGM09103.1"/>
    </source>
</evidence>
<dbReference type="EMBL" id="MGFP01000028">
    <property type="protein sequence ID" value="OGM09103.1"/>
    <property type="molecule type" value="Genomic_DNA"/>
</dbReference>
<feature type="transmembrane region" description="Helical" evidence="1">
    <location>
        <begin position="341"/>
        <end position="358"/>
    </location>
</feature>
<keyword evidence="1" id="KW-0812">Transmembrane</keyword>
<reference evidence="4 5" key="1">
    <citation type="journal article" date="2016" name="Nat. Commun.">
        <title>Thousands of microbial genomes shed light on interconnected biogeochemical processes in an aquifer system.</title>
        <authorList>
            <person name="Anantharaman K."/>
            <person name="Brown C.T."/>
            <person name="Hug L.A."/>
            <person name="Sharon I."/>
            <person name="Castelle C.J."/>
            <person name="Probst A.J."/>
            <person name="Thomas B.C."/>
            <person name="Singh A."/>
            <person name="Wilkins M.J."/>
            <person name="Karaoz U."/>
            <person name="Brodie E.L."/>
            <person name="Williams K.H."/>
            <person name="Hubbard S.S."/>
            <person name="Banfield J.F."/>
        </authorList>
    </citation>
    <scope>NUCLEOTIDE SEQUENCE [LARGE SCALE GENOMIC DNA]</scope>
</reference>
<comment type="caution">
    <text evidence="4">The sequence shown here is derived from an EMBL/GenBank/DDBJ whole genome shotgun (WGS) entry which is preliminary data.</text>
</comment>
<evidence type="ECO:0000313" key="5">
    <source>
        <dbReference type="Proteomes" id="UP000179219"/>
    </source>
</evidence>
<feature type="transmembrane region" description="Helical" evidence="1">
    <location>
        <begin position="364"/>
        <end position="381"/>
    </location>
</feature>
<evidence type="ECO:0000256" key="2">
    <source>
        <dbReference type="SAM" id="SignalP"/>
    </source>
</evidence>
<feature type="chain" id="PRO_5009533689" description="DUF8173 domain-containing protein" evidence="2">
    <location>
        <begin position="31"/>
        <end position="388"/>
    </location>
</feature>
<dbReference type="Pfam" id="PF26514">
    <property type="entry name" value="DUF8173"/>
    <property type="match status" value="1"/>
</dbReference>
<evidence type="ECO:0000256" key="1">
    <source>
        <dbReference type="SAM" id="Phobius"/>
    </source>
</evidence>
<dbReference type="AlphaFoldDB" id="A0A1F7X2K0"/>
<protein>
    <recommendedName>
        <fullName evidence="3">DUF8173 domain-containing protein</fullName>
    </recommendedName>
</protein>
<organism evidence="4 5">
    <name type="scientific">Candidatus Woesebacteria bacterium RBG_13_34_9</name>
    <dbReference type="NCBI Taxonomy" id="1802477"/>
    <lineage>
        <taxon>Bacteria</taxon>
        <taxon>Candidatus Woeseibacteriota</taxon>
    </lineage>
</organism>
<dbReference type="InterPro" id="IPR058486">
    <property type="entry name" value="DUF8173"/>
</dbReference>
<gene>
    <name evidence="4" type="ORF">A2159_00565</name>
</gene>
<evidence type="ECO:0000259" key="3">
    <source>
        <dbReference type="Pfam" id="PF26514"/>
    </source>
</evidence>
<keyword evidence="1" id="KW-1133">Transmembrane helix</keyword>
<feature type="transmembrane region" description="Helical" evidence="1">
    <location>
        <begin position="277"/>
        <end position="302"/>
    </location>
</feature>
<feature type="signal peptide" evidence="2">
    <location>
        <begin position="1"/>
        <end position="30"/>
    </location>
</feature>
<name>A0A1F7X2K0_9BACT</name>
<keyword evidence="1" id="KW-0472">Membrane</keyword>
<accession>A0A1F7X2K0</accession>
<proteinExistence type="predicted"/>
<dbReference type="Proteomes" id="UP000179219">
    <property type="component" value="Unassembled WGS sequence"/>
</dbReference>
<feature type="transmembrane region" description="Helical" evidence="1">
    <location>
        <begin position="240"/>
        <end position="257"/>
    </location>
</feature>
<feature type="domain" description="DUF8173" evidence="3">
    <location>
        <begin position="236"/>
        <end position="380"/>
    </location>
</feature>
<feature type="transmembrane region" description="Helical" evidence="1">
    <location>
        <begin position="308"/>
        <end position="329"/>
    </location>
</feature>